<dbReference type="PROSITE" id="PS51117">
    <property type="entry name" value="LAMININ_NTER"/>
    <property type="match status" value="1"/>
</dbReference>
<comment type="subcellular location">
    <subcellularLocation>
        <location evidence="1">Secreted</location>
    </subcellularLocation>
</comment>
<dbReference type="SMART" id="SM00180">
    <property type="entry name" value="EGF_Lam"/>
    <property type="match status" value="3"/>
</dbReference>
<dbReference type="CDD" id="cd00055">
    <property type="entry name" value="EGF_Lam"/>
    <property type="match status" value="3"/>
</dbReference>
<feature type="disulfide bond" evidence="8">
    <location>
        <begin position="444"/>
        <end position="458"/>
    </location>
</feature>
<feature type="disulfide bond" evidence="8">
    <location>
        <begin position="432"/>
        <end position="441"/>
    </location>
</feature>
<evidence type="ECO:0000313" key="12">
    <source>
        <dbReference type="EMBL" id="AMY99569.1"/>
    </source>
</evidence>
<feature type="disulfide bond" evidence="8">
    <location>
        <begin position="413"/>
        <end position="430"/>
    </location>
</feature>
<dbReference type="Gene3D" id="2.10.25.10">
    <property type="entry name" value="Laminin"/>
    <property type="match status" value="2"/>
</dbReference>
<dbReference type="InterPro" id="IPR050440">
    <property type="entry name" value="Laminin/Netrin_ECM"/>
</dbReference>
<dbReference type="CDD" id="cd03579">
    <property type="entry name" value="NTR_netrin-1_like"/>
    <property type="match status" value="1"/>
</dbReference>
<keyword evidence="7 8" id="KW-0424">Laminin EGF-like domain</keyword>
<dbReference type="SUPFAM" id="SSF57196">
    <property type="entry name" value="EGF/Laminin"/>
    <property type="match status" value="3"/>
</dbReference>
<dbReference type="FunFam" id="2.10.25.10:FF:000048">
    <property type="entry name" value="Netrin 3"/>
    <property type="match status" value="1"/>
</dbReference>
<name>A0A165USM3_TERTR</name>
<dbReference type="InterPro" id="IPR008993">
    <property type="entry name" value="TIMP-like_OB-fold"/>
</dbReference>
<evidence type="ECO:0000256" key="2">
    <source>
        <dbReference type="ARBA" id="ARBA00022525"/>
    </source>
</evidence>
<evidence type="ECO:0000256" key="6">
    <source>
        <dbReference type="ARBA" id="ARBA00023180"/>
    </source>
</evidence>
<dbReference type="SMART" id="SM00136">
    <property type="entry name" value="LamNT"/>
    <property type="match status" value="1"/>
</dbReference>
<evidence type="ECO:0000256" key="7">
    <source>
        <dbReference type="ARBA" id="ARBA00023292"/>
    </source>
</evidence>
<dbReference type="Pfam" id="PF01759">
    <property type="entry name" value="NTR"/>
    <property type="match status" value="1"/>
</dbReference>
<feature type="domain" description="Laminin N-terminal" evidence="11">
    <location>
        <begin position="55"/>
        <end position="291"/>
    </location>
</feature>
<keyword evidence="6" id="KW-0325">Glycoprotein</keyword>
<feature type="domain" description="Laminin EGF-like" evidence="9">
    <location>
        <begin position="411"/>
        <end position="460"/>
    </location>
</feature>
<keyword evidence="3" id="KW-0732">Signal</keyword>
<evidence type="ECO:0000259" key="9">
    <source>
        <dbReference type="PROSITE" id="PS50027"/>
    </source>
</evidence>
<dbReference type="FunFam" id="2.40.50.120:FF:000001">
    <property type="entry name" value="Netrin 1"/>
    <property type="match status" value="1"/>
</dbReference>
<dbReference type="GO" id="GO:0009887">
    <property type="term" value="P:animal organ morphogenesis"/>
    <property type="evidence" value="ECO:0007669"/>
    <property type="project" value="TreeGrafter"/>
</dbReference>
<dbReference type="Gene3D" id="2.40.50.120">
    <property type="match status" value="1"/>
</dbReference>
<reference evidence="12" key="1">
    <citation type="submission" date="2015-04" db="EMBL/GenBank/DDBJ databases">
        <title>The developmental basis of the recurrent evolution of deuterostomy and protostomy.</title>
        <authorList>
            <person name="Martin-Duran J.M."/>
            <person name="Passamaneck Y.J."/>
            <person name="Martindale M.Q."/>
            <person name="Hejnol A."/>
        </authorList>
    </citation>
    <scope>NUCLEOTIDE SEQUENCE</scope>
</reference>
<protein>
    <submittedName>
        <fullName evidence="12">Netrin</fullName>
    </submittedName>
</protein>
<dbReference type="EMBL" id="KR232545">
    <property type="protein sequence ID" value="AMY99569.1"/>
    <property type="molecule type" value="mRNA"/>
</dbReference>
<dbReference type="GO" id="GO:0009888">
    <property type="term" value="P:tissue development"/>
    <property type="evidence" value="ECO:0007669"/>
    <property type="project" value="TreeGrafter"/>
</dbReference>
<dbReference type="Gene3D" id="2.60.120.260">
    <property type="entry name" value="Galactose-binding domain-like"/>
    <property type="match status" value="1"/>
</dbReference>
<dbReference type="InterPro" id="IPR056863">
    <property type="entry name" value="LMN_ATRN_NET-like_EGF"/>
</dbReference>
<evidence type="ECO:0000259" key="11">
    <source>
        <dbReference type="PROSITE" id="PS51117"/>
    </source>
</evidence>
<feature type="disulfide bond" evidence="8">
    <location>
        <begin position="411"/>
        <end position="423"/>
    </location>
</feature>
<dbReference type="PROSITE" id="PS50027">
    <property type="entry name" value="EGF_LAM_2"/>
    <property type="match status" value="1"/>
</dbReference>
<evidence type="ECO:0000256" key="5">
    <source>
        <dbReference type="ARBA" id="ARBA00023157"/>
    </source>
</evidence>
<organism evidence="12">
    <name type="scientific">Terebratalia transversa</name>
    <name type="common">Transverse lampshell</name>
    <dbReference type="NCBI Taxonomy" id="34513"/>
    <lineage>
        <taxon>Eukaryota</taxon>
        <taxon>Metazoa</taxon>
        <taxon>Spiralia</taxon>
        <taxon>Lophotrochozoa</taxon>
        <taxon>Brachiopoda</taxon>
        <taxon>Rhynchonelliformea</taxon>
        <taxon>Rhynchonellata</taxon>
        <taxon>Terebratellidina</taxon>
        <taxon>Laqueoidea</taxon>
        <taxon>Laqueidae</taxon>
        <taxon>Terebratalia</taxon>
    </lineage>
</organism>
<dbReference type="InterPro" id="IPR002049">
    <property type="entry name" value="LE_dom"/>
</dbReference>
<dbReference type="GO" id="GO:0005576">
    <property type="term" value="C:extracellular region"/>
    <property type="evidence" value="ECO:0007669"/>
    <property type="project" value="UniProtKB-SubCell"/>
</dbReference>
<dbReference type="Pfam" id="PF00053">
    <property type="entry name" value="EGF_laminin"/>
    <property type="match status" value="2"/>
</dbReference>
<dbReference type="FunFam" id="2.60.120.260:FF:000098">
    <property type="entry name" value="Netrin-A, isoform B"/>
    <property type="match status" value="1"/>
</dbReference>
<evidence type="ECO:0000259" key="10">
    <source>
        <dbReference type="PROSITE" id="PS50189"/>
    </source>
</evidence>
<dbReference type="Pfam" id="PF24973">
    <property type="entry name" value="EGF_LMN_ATRN"/>
    <property type="match status" value="1"/>
</dbReference>
<dbReference type="PROSITE" id="PS01248">
    <property type="entry name" value="EGF_LAM_1"/>
    <property type="match status" value="1"/>
</dbReference>
<dbReference type="GO" id="GO:0016358">
    <property type="term" value="P:dendrite development"/>
    <property type="evidence" value="ECO:0007669"/>
    <property type="project" value="TreeGrafter"/>
</dbReference>
<keyword evidence="4" id="KW-0677">Repeat</keyword>
<dbReference type="GO" id="GO:0008045">
    <property type="term" value="P:motor neuron axon guidance"/>
    <property type="evidence" value="ECO:0007669"/>
    <property type="project" value="TreeGrafter"/>
</dbReference>
<dbReference type="SUPFAM" id="SSF50242">
    <property type="entry name" value="TIMP-like"/>
    <property type="match status" value="1"/>
</dbReference>
<accession>A0A165USM3</accession>
<dbReference type="InterPro" id="IPR018933">
    <property type="entry name" value="Netrin_module_non-TIMP"/>
</dbReference>
<proteinExistence type="evidence at transcript level"/>
<dbReference type="Pfam" id="PF00055">
    <property type="entry name" value="Laminin_N"/>
    <property type="match status" value="1"/>
</dbReference>
<evidence type="ECO:0000256" key="8">
    <source>
        <dbReference type="PROSITE-ProRule" id="PRU00460"/>
    </source>
</evidence>
<dbReference type="PANTHER" id="PTHR10574">
    <property type="entry name" value="NETRIN/LAMININ-RELATED"/>
    <property type="match status" value="1"/>
</dbReference>
<evidence type="ECO:0000256" key="3">
    <source>
        <dbReference type="ARBA" id="ARBA00022729"/>
    </source>
</evidence>
<dbReference type="GO" id="GO:0005604">
    <property type="term" value="C:basement membrane"/>
    <property type="evidence" value="ECO:0007669"/>
    <property type="project" value="TreeGrafter"/>
</dbReference>
<dbReference type="InterPro" id="IPR001134">
    <property type="entry name" value="Netrin_domain"/>
</dbReference>
<dbReference type="PROSITE" id="PS50189">
    <property type="entry name" value="NTR"/>
    <property type="match status" value="1"/>
</dbReference>
<dbReference type="SMART" id="SM00643">
    <property type="entry name" value="C345C"/>
    <property type="match status" value="1"/>
</dbReference>
<dbReference type="FunFam" id="2.10.25.10:FF:000081">
    <property type="entry name" value="Netrin 1"/>
    <property type="match status" value="1"/>
</dbReference>
<dbReference type="PANTHER" id="PTHR10574:SF365">
    <property type="entry name" value="NETRIN-A-RELATED"/>
    <property type="match status" value="1"/>
</dbReference>
<dbReference type="AlphaFoldDB" id="A0A165USM3"/>
<keyword evidence="5 8" id="KW-1015">Disulfide bond</keyword>
<feature type="domain" description="NTR" evidence="10">
    <location>
        <begin position="485"/>
        <end position="608"/>
    </location>
</feature>
<sequence>MGRTLWNTRVIGIHSVRCMLFCLAYIHSTVWASPFLTMYDSQQAPPDPCLNEMGYDIQCVPDFVNAAFGKNVIASSTCGTPANRYCTSSTDNYGKIVRNCEICDANNPKRNHRAAYLTDLNNPNNVSCWISQPYIQYPKNVTLTLSLGKKFELTYISLQFCSSRPQSMALYKSMDYGRTWIPFQFYSSTCKKMFHKSPRGIITKANEQEALCTDAYSNIDPLTGARVAFSTLEGRPSAYDFDNSPVLHDWVTATDIKVVFSRLNTHPGMEDNEEARSSYYYALSDFAVGGRCKCNGHASQCVRNREGRLSCVCKHNTAGYDCERCKAFHFDRPWARATKENANECVACNCNLHARSCRFNMELYSLSGRRSGGVCLNCRHNTAGRNCHYCKEGFYRDQARQIIHRKSCRACKCHPVGATGKMCNQTTGQCHCKDGVAGLSCNRCADGYSQSRSPIAPCIKVSKPNPTPTKTTPQKGCSSTYQKKCKSQSRNVNVKKYCRRHFAIQASVLKREQVGSWVKFTVNILSIYKRGATRLRRGEQYIWVAQSDLVCKCPKVRKKKTYLIIGYNNKNSGRPGLHLDRKSIVIQWKDEWQRRIKRFHRQERRGKCKNRN</sequence>
<evidence type="ECO:0000256" key="4">
    <source>
        <dbReference type="ARBA" id="ARBA00022737"/>
    </source>
</evidence>
<evidence type="ECO:0000256" key="1">
    <source>
        <dbReference type="ARBA" id="ARBA00004613"/>
    </source>
</evidence>
<keyword evidence="2" id="KW-0964">Secreted</keyword>
<dbReference type="InterPro" id="IPR008211">
    <property type="entry name" value="Laminin_N"/>
</dbReference>